<feature type="transmembrane region" description="Helical" evidence="2">
    <location>
        <begin position="21"/>
        <end position="45"/>
    </location>
</feature>
<accession>A0ABM7VFL3</accession>
<evidence type="ECO:0000313" key="4">
    <source>
        <dbReference type="Proteomes" id="UP001354989"/>
    </source>
</evidence>
<evidence type="ECO:0000313" key="3">
    <source>
        <dbReference type="EMBL" id="BDC99658.1"/>
    </source>
</evidence>
<dbReference type="EMBL" id="AP025292">
    <property type="protein sequence ID" value="BDC99658.1"/>
    <property type="molecule type" value="Genomic_DNA"/>
</dbReference>
<keyword evidence="2" id="KW-0472">Membrane</keyword>
<keyword evidence="4" id="KW-1185">Reference proteome</keyword>
<sequence length="93" mass="10954">MFFFGLRAADYALHFLEYFDYIWIGMTFVFVIYLLAAGATISAFFRKNKEIKALKKENTSLKAKMFDLHEENKEQTEQLKLKRENPPAPPLEE</sequence>
<evidence type="ECO:0000256" key="2">
    <source>
        <dbReference type="SAM" id="Phobius"/>
    </source>
</evidence>
<reference evidence="3 4" key="1">
    <citation type="submission" date="2021-12" db="EMBL/GenBank/DDBJ databases">
        <title>Genome sequencing of bacteria with rrn-lacking chromosome and rrn-plasmid.</title>
        <authorList>
            <person name="Anda M."/>
            <person name="Iwasaki W."/>
        </authorList>
    </citation>
    <scope>NUCLEOTIDE SEQUENCE [LARGE SCALE GENOMIC DNA]</scope>
    <source>
        <strain evidence="3 4">NBRC 101262</strain>
    </source>
</reference>
<evidence type="ECO:0000256" key="1">
    <source>
        <dbReference type="SAM" id="MobiDB-lite"/>
    </source>
</evidence>
<organism evidence="3 4">
    <name type="scientific">Persicobacter psychrovividus</name>
    <dbReference type="NCBI Taxonomy" id="387638"/>
    <lineage>
        <taxon>Bacteria</taxon>
        <taxon>Pseudomonadati</taxon>
        <taxon>Bacteroidota</taxon>
        <taxon>Cytophagia</taxon>
        <taxon>Cytophagales</taxon>
        <taxon>Persicobacteraceae</taxon>
        <taxon>Persicobacter</taxon>
    </lineage>
</organism>
<keyword evidence="2" id="KW-0812">Transmembrane</keyword>
<gene>
    <name evidence="3" type="ORF">PEPS_19390</name>
</gene>
<name>A0ABM7VFL3_9BACT</name>
<dbReference type="Proteomes" id="UP001354989">
    <property type="component" value="Chromosome"/>
</dbReference>
<dbReference type="RefSeq" id="WP_332918844.1">
    <property type="nucleotide sequence ID" value="NZ_AP025292.1"/>
</dbReference>
<feature type="region of interest" description="Disordered" evidence="1">
    <location>
        <begin position="71"/>
        <end position="93"/>
    </location>
</feature>
<keyword evidence="2" id="KW-1133">Transmembrane helix</keyword>
<proteinExistence type="predicted"/>
<evidence type="ECO:0008006" key="5">
    <source>
        <dbReference type="Google" id="ProtNLM"/>
    </source>
</evidence>
<protein>
    <recommendedName>
        <fullName evidence="5">Heme exporter protein D</fullName>
    </recommendedName>
</protein>
<feature type="compositionally biased region" description="Basic and acidic residues" evidence="1">
    <location>
        <begin position="71"/>
        <end position="85"/>
    </location>
</feature>